<reference evidence="3 4" key="1">
    <citation type="journal article" date="2014" name="BMC Genomics">
        <title>Comparative genomics of the major fungal agents of human and animal Sporotrichosis: Sporothrix schenckii and Sporothrix brasiliensis.</title>
        <authorList>
            <person name="Teixeira M.M."/>
            <person name="de Almeida L.G."/>
            <person name="Kubitschek-Barreira P."/>
            <person name="Alves F.L."/>
            <person name="Kioshima E.S."/>
            <person name="Abadio A.K."/>
            <person name="Fernandes L."/>
            <person name="Derengowski L.S."/>
            <person name="Ferreira K.S."/>
            <person name="Souza R.C."/>
            <person name="Ruiz J.C."/>
            <person name="de Andrade N.C."/>
            <person name="Paes H.C."/>
            <person name="Nicola A.M."/>
            <person name="Albuquerque P."/>
            <person name="Gerber A.L."/>
            <person name="Martins V.P."/>
            <person name="Peconick L.D."/>
            <person name="Neto A.V."/>
            <person name="Chaucanez C.B."/>
            <person name="Silva P.A."/>
            <person name="Cunha O.L."/>
            <person name="de Oliveira F.F."/>
            <person name="dos Santos T.C."/>
            <person name="Barros A.L."/>
            <person name="Soares M.A."/>
            <person name="de Oliveira L.M."/>
            <person name="Marini M.M."/>
            <person name="Villalobos-Duno H."/>
            <person name="Cunha M.M."/>
            <person name="de Hoog S."/>
            <person name="da Silveira J.F."/>
            <person name="Henrissat B."/>
            <person name="Nino-Vega G.A."/>
            <person name="Cisalpino P.S."/>
            <person name="Mora-Montes H.M."/>
            <person name="Almeida S.R."/>
            <person name="Stajich J.E."/>
            <person name="Lopes-Bezerra L.M."/>
            <person name="Vasconcelos A.T."/>
            <person name="Felipe M.S."/>
        </authorList>
    </citation>
    <scope>NUCLEOTIDE SEQUENCE [LARGE SCALE GENOMIC DNA]</scope>
    <source>
        <strain evidence="3 4">5110</strain>
    </source>
</reference>
<gene>
    <name evidence="3" type="ORF">SPBR_08689</name>
</gene>
<feature type="transmembrane region" description="Helical" evidence="1">
    <location>
        <begin position="156"/>
        <end position="174"/>
    </location>
</feature>
<dbReference type="RefSeq" id="XP_040614687.1">
    <property type="nucleotide sequence ID" value="XM_040766927.1"/>
</dbReference>
<dbReference type="OrthoDB" id="5409186at2759"/>
<evidence type="ECO:0000256" key="1">
    <source>
        <dbReference type="SAM" id="Phobius"/>
    </source>
</evidence>
<keyword evidence="1" id="KW-0472">Membrane</keyword>
<dbReference type="EMBL" id="AWTV01000011">
    <property type="protein sequence ID" value="KIH86677.1"/>
    <property type="molecule type" value="Genomic_DNA"/>
</dbReference>
<evidence type="ECO:0000313" key="4">
    <source>
        <dbReference type="Proteomes" id="UP000031575"/>
    </source>
</evidence>
<evidence type="ECO:0000313" key="3">
    <source>
        <dbReference type="EMBL" id="KIH86677.1"/>
    </source>
</evidence>
<feature type="chain" id="PRO_5002162613" evidence="2">
    <location>
        <begin position="22"/>
        <end position="175"/>
    </location>
</feature>
<keyword evidence="4" id="KW-1185">Reference proteome</keyword>
<comment type="caution">
    <text evidence="3">The sequence shown here is derived from an EMBL/GenBank/DDBJ whole genome shotgun (WGS) entry which is preliminary data.</text>
</comment>
<accession>A0A0C2INQ8</accession>
<keyword evidence="1" id="KW-0812">Transmembrane</keyword>
<organism evidence="3 4">
    <name type="scientific">Sporothrix brasiliensis 5110</name>
    <dbReference type="NCBI Taxonomy" id="1398154"/>
    <lineage>
        <taxon>Eukaryota</taxon>
        <taxon>Fungi</taxon>
        <taxon>Dikarya</taxon>
        <taxon>Ascomycota</taxon>
        <taxon>Pezizomycotina</taxon>
        <taxon>Sordariomycetes</taxon>
        <taxon>Sordariomycetidae</taxon>
        <taxon>Ophiostomatales</taxon>
        <taxon>Ophiostomataceae</taxon>
        <taxon>Sporothrix</taxon>
    </lineage>
</organism>
<proteinExistence type="predicted"/>
<protein>
    <submittedName>
        <fullName evidence="3">Uncharacterized protein</fullName>
    </submittedName>
</protein>
<dbReference type="AlphaFoldDB" id="A0A0C2INQ8"/>
<feature type="signal peptide" evidence="2">
    <location>
        <begin position="1"/>
        <end position="21"/>
    </location>
</feature>
<keyword evidence="1" id="KW-1133">Transmembrane helix</keyword>
<keyword evidence="2" id="KW-0732">Signal</keyword>
<dbReference type="HOGENOM" id="CLU_1587198_0_0_1"/>
<sequence length="175" mass="18501">MDSPLALIIAIVALLSTVSVAEQQQLPHRQPQQSSPRLAPYPRKSAQSICEQTYGPGSVACGDVTAAMCYNPSIGQSCCVDNGFCDRGKYCAPVPGYCCLDTEDLRACAKNAGFELPVSLQLRASTASPATTSADNSSSGGTPYIQVSAVARQEQWTLVWMSLGICIVGVIMTTF</sequence>
<dbReference type="VEuPathDB" id="FungiDB:SPBR_08689"/>
<dbReference type="Proteomes" id="UP000031575">
    <property type="component" value="Unassembled WGS sequence"/>
</dbReference>
<dbReference type="GeneID" id="63681848"/>
<name>A0A0C2INQ8_9PEZI</name>
<evidence type="ECO:0000256" key="2">
    <source>
        <dbReference type="SAM" id="SignalP"/>
    </source>
</evidence>